<keyword evidence="2" id="KW-1185">Reference proteome</keyword>
<organism evidence="1 2">
    <name type="scientific">Patella caerulea</name>
    <name type="common">Rayed Mediterranean limpet</name>
    <dbReference type="NCBI Taxonomy" id="87958"/>
    <lineage>
        <taxon>Eukaryota</taxon>
        <taxon>Metazoa</taxon>
        <taxon>Spiralia</taxon>
        <taxon>Lophotrochozoa</taxon>
        <taxon>Mollusca</taxon>
        <taxon>Gastropoda</taxon>
        <taxon>Patellogastropoda</taxon>
        <taxon>Patelloidea</taxon>
        <taxon>Patellidae</taxon>
        <taxon>Patella</taxon>
    </lineage>
</organism>
<name>A0AAN8K0F6_PATCE</name>
<evidence type="ECO:0000313" key="2">
    <source>
        <dbReference type="Proteomes" id="UP001347796"/>
    </source>
</evidence>
<evidence type="ECO:0000313" key="1">
    <source>
        <dbReference type="EMBL" id="KAK6186625.1"/>
    </source>
</evidence>
<sequence>MSISGTTLGSSCILKQGVDLSITNAMIIINNVYYLCKENVAIDKYESLNELTEINGSPMTTKLYRSSHTASEFISIISSDIEENILADIQQSPALGIMLDESTDLSSEKHLIVYINYIKDGMCKTAFTKLIEVHCATTDSLTKNILAFLNVNKIDINKMFGMGSDGAAVMMGKRAGVAALMKKHNQYLIEMHCVAHRLALAIVDVPKHSHNINFYQSTVNSIATYFRRSPQNLSQLRIWQEMNRK</sequence>
<dbReference type="SUPFAM" id="SSF53098">
    <property type="entry name" value="Ribonuclease H-like"/>
    <property type="match status" value="1"/>
</dbReference>
<gene>
    <name evidence="1" type="ORF">SNE40_005914</name>
</gene>
<protein>
    <recommendedName>
        <fullName evidence="3">DUF4371 domain-containing protein</fullName>
    </recommendedName>
</protein>
<reference evidence="1 2" key="1">
    <citation type="submission" date="2024-01" db="EMBL/GenBank/DDBJ databases">
        <title>The genome of the rayed Mediterranean limpet Patella caerulea (Linnaeus, 1758).</title>
        <authorList>
            <person name="Anh-Thu Weber A."/>
            <person name="Halstead-Nussloch G."/>
        </authorList>
    </citation>
    <scope>NUCLEOTIDE SEQUENCE [LARGE SCALE GENOMIC DNA]</scope>
    <source>
        <strain evidence="1">AATW-2023a</strain>
        <tissue evidence="1">Whole specimen</tissue>
    </source>
</reference>
<accession>A0AAN8K0F6</accession>
<dbReference type="EMBL" id="JAZGQO010000005">
    <property type="protein sequence ID" value="KAK6186625.1"/>
    <property type="molecule type" value="Genomic_DNA"/>
</dbReference>
<dbReference type="Proteomes" id="UP001347796">
    <property type="component" value="Unassembled WGS sequence"/>
</dbReference>
<comment type="caution">
    <text evidence="1">The sequence shown here is derived from an EMBL/GenBank/DDBJ whole genome shotgun (WGS) entry which is preliminary data.</text>
</comment>
<dbReference type="AlphaFoldDB" id="A0AAN8K0F6"/>
<dbReference type="PANTHER" id="PTHR46880">
    <property type="entry name" value="RAS-ASSOCIATING DOMAIN-CONTAINING PROTEIN"/>
    <property type="match status" value="1"/>
</dbReference>
<evidence type="ECO:0008006" key="3">
    <source>
        <dbReference type="Google" id="ProtNLM"/>
    </source>
</evidence>
<proteinExistence type="predicted"/>
<dbReference type="InterPro" id="IPR012337">
    <property type="entry name" value="RNaseH-like_sf"/>
</dbReference>
<dbReference type="PANTHER" id="PTHR46880:SF5">
    <property type="entry name" value="DUF4371 DOMAIN-CONTAINING PROTEIN"/>
    <property type="match status" value="1"/>
</dbReference>